<dbReference type="SUPFAM" id="SSF56601">
    <property type="entry name" value="beta-lactamase/transpeptidase-like"/>
    <property type="match status" value="1"/>
</dbReference>
<evidence type="ECO:0000259" key="5">
    <source>
        <dbReference type="PROSITE" id="PS50048"/>
    </source>
</evidence>
<dbReference type="PROSITE" id="PS50048">
    <property type="entry name" value="ZN2_CY6_FUNGAL_2"/>
    <property type="match status" value="1"/>
</dbReference>
<dbReference type="SUPFAM" id="SSF57701">
    <property type="entry name" value="Zn2/Cys6 DNA-binding domain"/>
    <property type="match status" value="1"/>
</dbReference>
<evidence type="ECO:0000256" key="1">
    <source>
        <dbReference type="ARBA" id="ARBA00023015"/>
    </source>
</evidence>
<sequence length="1111" mass="122535">MPLSSTCQNCAKSKVRCVRNTAESDICSRCARLNKQCTYRETGRRFKGFKKDRQIEALESKINELMTNSESTPANPTVLESAICSPTGEETDKDRMDVIARGLLNMETAQSFIDIYKTEMALHFPFVVISPQVAAADLRQEKPFLFLALLASAAYSNMPLQRVLGKEIKRIIASRMIMRGDVSFELLQGMLVFLAWSHYHSRPHRYTQFLQLAIGLLVELRLDRPPQTKTWKTALRFDKEYALDDENYVRPSWGLEEQRAVVGCYYLSSTISILLHKPSCFPNIAPYLEQCCQSLHNEGDLAHDKHIMHIFQLQVIAEKINNLSWKHGIELIDYAASFLLTFMKLVSIPLNPPLTYELYTTELCLYQVSISQQSTLSSRSACSIVSETWWNEIFCSGLTAADNILNMYMELPIGCEQGFNNTQWVQMAFCILVACRQIVAASRMGKAALIPQSRTWPETLGKLRQRLAALSTTHVDLDGDRDVFVDFEKRVARIQGWFSSNFENQEATYPSQRLAARQNVGLDTTPGLSYDATIGQLDMPGDPSLTGYDFQLAAEFFLPPNLDMMTGPAFPAFTLDKNSTTLTSALANLTGQFDELYIQGSGSHGEVYPNTTSFSVSLFSTNQGSASADPFFFDYHYTAPSLRNSSSQIQHVNQDSIYRIGGLTQIFTIWTILVEAGDTIWNDPVTKYLPALAETTESANVTQDPIQYVDWKDITVGQLASHMSGLPRDYCVNGIEKEGYSINDGLPSSAGTGGTCTRSNSSQAETLGTLAHLPPVAPPGVTPIYSNVGFQILGYIIEKVTGQPFNDVLKSRILQPLALTNTSLHTPSRNSAGIIPTDPKTSGWALAMYSTITDLSTAGKAILNSTLLTEAQSNRWLKPVTHTSNPANSLGYPWIIYSSGDYPDTSMIDIYTYYSSIGQYSSYIGLVPDYNVGFAVLATDSVSAPDLNAHADIIGDVILPALMKTAVKQAGARFGGEYKASSGLNSSITVSVDRLPGMFVDRFVSNGTDFRETLASLIGVKDPEALSIRLYPTGLVSSTESGGSRVAFRAVLQDKNELADAGTPTCVSWMDVDKLKYNGRALDLFVFVLDSDGNAVGLEVPGLVLQLNREN</sequence>
<dbReference type="GO" id="GO:0009893">
    <property type="term" value="P:positive regulation of metabolic process"/>
    <property type="evidence" value="ECO:0007669"/>
    <property type="project" value="UniProtKB-ARBA"/>
</dbReference>
<evidence type="ECO:0000256" key="2">
    <source>
        <dbReference type="ARBA" id="ARBA00023125"/>
    </source>
</evidence>
<keyword evidence="1" id="KW-0805">Transcription regulation</keyword>
<evidence type="ECO:0000256" key="3">
    <source>
        <dbReference type="ARBA" id="ARBA00023163"/>
    </source>
</evidence>
<name>A0A0L1JII2_ASPN3</name>
<gene>
    <name evidence="6" type="ORF">ANOM_000587</name>
</gene>
<dbReference type="PANTHER" id="PTHR22935">
    <property type="entry name" value="PENICILLIN-BINDING PROTEIN"/>
    <property type="match status" value="1"/>
</dbReference>
<dbReference type="AlphaFoldDB" id="A0A0L1JII2"/>
<dbReference type="Proteomes" id="UP000037505">
    <property type="component" value="Unassembled WGS sequence"/>
</dbReference>
<reference evidence="6 7" key="1">
    <citation type="submission" date="2014-06" db="EMBL/GenBank/DDBJ databases">
        <title>The Genome of the Aflatoxigenic Filamentous Fungus Aspergillus nomius.</title>
        <authorList>
            <person name="Moore M.G."/>
            <person name="Shannon B.M."/>
            <person name="Brian M.M."/>
        </authorList>
    </citation>
    <scope>NUCLEOTIDE SEQUENCE [LARGE SCALE GENOMIC DNA]</scope>
    <source>
        <strain evidence="6 7">NRRL 13137</strain>
    </source>
</reference>
<dbReference type="Pfam" id="PF00144">
    <property type="entry name" value="Beta-lactamase"/>
    <property type="match status" value="1"/>
</dbReference>
<comment type="caution">
    <text evidence="6">The sequence shown here is derived from an EMBL/GenBank/DDBJ whole genome shotgun (WGS) entry which is preliminary data.</text>
</comment>
<dbReference type="EMBL" id="JNOM01000005">
    <property type="protein sequence ID" value="KNG91208.1"/>
    <property type="molecule type" value="Genomic_DNA"/>
</dbReference>
<dbReference type="InterPro" id="IPR058664">
    <property type="entry name" value="ARB_00930-like_C"/>
</dbReference>
<accession>A0A0L1JII2</accession>
<dbReference type="InterPro" id="IPR051478">
    <property type="entry name" value="Beta-lactamase-like_AB/R"/>
</dbReference>
<dbReference type="GO" id="GO:0000981">
    <property type="term" value="F:DNA-binding transcription factor activity, RNA polymerase II-specific"/>
    <property type="evidence" value="ECO:0007669"/>
    <property type="project" value="InterPro"/>
</dbReference>
<evidence type="ECO:0000313" key="6">
    <source>
        <dbReference type="EMBL" id="KNG91208.1"/>
    </source>
</evidence>
<dbReference type="SMART" id="SM00066">
    <property type="entry name" value="GAL4"/>
    <property type="match status" value="1"/>
</dbReference>
<dbReference type="PANTHER" id="PTHR22935:SF97">
    <property type="entry name" value="BETA-LACTAMASE-RELATED DOMAIN-CONTAINING PROTEIN"/>
    <property type="match status" value="1"/>
</dbReference>
<dbReference type="InterPro" id="IPR036864">
    <property type="entry name" value="Zn2-C6_fun-type_DNA-bd_sf"/>
</dbReference>
<dbReference type="GO" id="GO:0008270">
    <property type="term" value="F:zinc ion binding"/>
    <property type="evidence" value="ECO:0007669"/>
    <property type="project" value="InterPro"/>
</dbReference>
<dbReference type="STRING" id="1509407.A0A0L1JII2"/>
<dbReference type="InterPro" id="IPR001138">
    <property type="entry name" value="Zn2Cys6_DnaBD"/>
</dbReference>
<dbReference type="CDD" id="cd12148">
    <property type="entry name" value="fungal_TF_MHR"/>
    <property type="match status" value="1"/>
</dbReference>
<dbReference type="GO" id="GO:0003677">
    <property type="term" value="F:DNA binding"/>
    <property type="evidence" value="ECO:0007669"/>
    <property type="project" value="UniProtKB-KW"/>
</dbReference>
<dbReference type="OrthoDB" id="5226580at2759"/>
<proteinExistence type="predicted"/>
<dbReference type="PROSITE" id="PS00463">
    <property type="entry name" value="ZN2_CY6_FUNGAL_1"/>
    <property type="match status" value="1"/>
</dbReference>
<dbReference type="CDD" id="cd00067">
    <property type="entry name" value="GAL4"/>
    <property type="match status" value="1"/>
</dbReference>
<keyword evidence="2" id="KW-0238">DNA-binding</keyword>
<dbReference type="InterPro" id="IPR012338">
    <property type="entry name" value="Beta-lactam/transpept-like"/>
</dbReference>
<dbReference type="Gene3D" id="3.40.710.10">
    <property type="entry name" value="DD-peptidase/beta-lactamase superfamily"/>
    <property type="match status" value="1"/>
</dbReference>
<dbReference type="GeneID" id="26802391"/>
<evidence type="ECO:0000313" key="7">
    <source>
        <dbReference type="Proteomes" id="UP000037505"/>
    </source>
</evidence>
<feature type="domain" description="Zn(2)-C6 fungal-type" evidence="5">
    <location>
        <begin position="6"/>
        <end position="39"/>
    </location>
</feature>
<dbReference type="Pfam" id="PF26335">
    <property type="entry name" value="ARB_00930_C"/>
    <property type="match status" value="1"/>
</dbReference>
<keyword evidence="7" id="KW-1185">Reference proteome</keyword>
<protein>
    <recommendedName>
        <fullName evidence="5">Zn(2)-C6 fungal-type domain-containing protein</fullName>
    </recommendedName>
</protein>
<dbReference type="Gene3D" id="4.10.240.10">
    <property type="entry name" value="Zn(2)-C6 fungal-type DNA-binding domain"/>
    <property type="match status" value="1"/>
</dbReference>
<dbReference type="InterPro" id="IPR001466">
    <property type="entry name" value="Beta-lactam-related"/>
</dbReference>
<keyword evidence="3" id="KW-0804">Transcription</keyword>
<evidence type="ECO:0000256" key="4">
    <source>
        <dbReference type="ARBA" id="ARBA00023242"/>
    </source>
</evidence>
<organism evidence="6 7">
    <name type="scientific">Aspergillus nomiae NRRL (strain ATCC 15546 / NRRL 13137 / CBS 260.88 / M93)</name>
    <dbReference type="NCBI Taxonomy" id="1509407"/>
    <lineage>
        <taxon>Eukaryota</taxon>
        <taxon>Fungi</taxon>
        <taxon>Dikarya</taxon>
        <taxon>Ascomycota</taxon>
        <taxon>Pezizomycotina</taxon>
        <taxon>Eurotiomycetes</taxon>
        <taxon>Eurotiomycetidae</taxon>
        <taxon>Eurotiales</taxon>
        <taxon>Aspergillaceae</taxon>
        <taxon>Aspergillus</taxon>
        <taxon>Aspergillus subgen. Circumdati</taxon>
    </lineage>
</organism>
<keyword evidence="4" id="KW-0539">Nucleus</keyword>
<dbReference type="RefSeq" id="XP_015412131.1">
    <property type="nucleotide sequence ID" value="XM_015545845.1"/>
</dbReference>